<dbReference type="AlphaFoldDB" id="A0A235B621"/>
<name>A0A235B621_9BACL</name>
<dbReference type="RefSeq" id="WP_094264666.1">
    <property type="nucleotide sequence ID" value="NZ_NOWF01000006.1"/>
</dbReference>
<evidence type="ECO:0000313" key="4">
    <source>
        <dbReference type="Proteomes" id="UP000215459"/>
    </source>
</evidence>
<organism evidence="3 4">
    <name type="scientific">Paludifilum halophilum</name>
    <dbReference type="NCBI Taxonomy" id="1642702"/>
    <lineage>
        <taxon>Bacteria</taxon>
        <taxon>Bacillati</taxon>
        <taxon>Bacillota</taxon>
        <taxon>Bacilli</taxon>
        <taxon>Bacillales</taxon>
        <taxon>Thermoactinomycetaceae</taxon>
        <taxon>Paludifilum</taxon>
    </lineage>
</organism>
<reference evidence="3 4" key="1">
    <citation type="submission" date="2017-07" db="EMBL/GenBank/DDBJ databases">
        <title>The genome sequence of Paludifilum halophilum highlights mechanisms for microbial adaptation to high salt environemnts.</title>
        <authorList>
            <person name="Belbahri L."/>
        </authorList>
    </citation>
    <scope>NUCLEOTIDE SEQUENCE [LARGE SCALE GENOMIC DNA]</scope>
    <source>
        <strain evidence="3 4">DSM 102817</strain>
    </source>
</reference>
<dbReference type="GO" id="GO:0051607">
    <property type="term" value="P:defense response to virus"/>
    <property type="evidence" value="ECO:0007669"/>
    <property type="project" value="UniProtKB-KW"/>
</dbReference>
<dbReference type="GO" id="GO:0016788">
    <property type="term" value="F:hydrolase activity, acting on ester bonds"/>
    <property type="evidence" value="ECO:0007669"/>
    <property type="project" value="InterPro"/>
</dbReference>
<keyword evidence="4" id="KW-1185">Reference proteome</keyword>
<dbReference type="InterPro" id="IPR045747">
    <property type="entry name" value="CRISPR-assoc_prot_Cas6_N_sf"/>
</dbReference>
<evidence type="ECO:0000256" key="1">
    <source>
        <dbReference type="ARBA" id="ARBA00023118"/>
    </source>
</evidence>
<dbReference type="Proteomes" id="UP000215459">
    <property type="component" value="Unassembled WGS sequence"/>
</dbReference>
<protein>
    <submittedName>
        <fullName evidence="3">CRISPR-associated endoribonuclease Cas6</fullName>
    </submittedName>
</protein>
<evidence type="ECO:0000259" key="2">
    <source>
        <dbReference type="Pfam" id="PF01881"/>
    </source>
</evidence>
<dbReference type="InterPro" id="IPR049435">
    <property type="entry name" value="Cas_Cas6_C"/>
</dbReference>
<dbReference type="PANTHER" id="PTHR36984:SF3">
    <property type="entry name" value="CRISPR-ASSOCIATED ENDORIBONUCLEASE CAS6"/>
    <property type="match status" value="1"/>
</dbReference>
<gene>
    <name evidence="3" type="primary">cas6</name>
    <name evidence="3" type="ORF">CHM34_11025</name>
</gene>
<keyword evidence="1" id="KW-0051">Antiviral defense</keyword>
<dbReference type="InterPro" id="IPR010156">
    <property type="entry name" value="CRISPR-assoc_prot_Cas6"/>
</dbReference>
<dbReference type="CDD" id="cd21140">
    <property type="entry name" value="Cas6_I-like"/>
    <property type="match status" value="1"/>
</dbReference>
<comment type="caution">
    <text evidence="3">The sequence shown here is derived from an EMBL/GenBank/DDBJ whole genome shotgun (WGS) entry which is preliminary data.</text>
</comment>
<dbReference type="OrthoDB" id="45555at2"/>
<dbReference type="Gene3D" id="3.30.70.1900">
    <property type="match status" value="1"/>
</dbReference>
<proteinExistence type="predicted"/>
<sequence>MRLFCAFQVEKLPVDYRMGIVSIVKESLKRSDPAYYRYWYETDPPKMKPFTFSPFLKNFTFMGEEIALEQLHVTFSSPDHEFLLHLYNGLHEIREVRYRSYSLNKARLDMIPEQTVQTPAVLFKTRSPILVENAAGHPLAPEDDGYERELAYMADLTLSNYRGYGLQEDLRVQPLHMKRRVLKESNRRFRERQAGYLYYTTYQGTLALGGNPQDLHLLYQLGLGWRRGFGLGCVDVLQQVQEIPEKVQAGL</sequence>
<evidence type="ECO:0000313" key="3">
    <source>
        <dbReference type="EMBL" id="OYD07429.1"/>
    </source>
</evidence>
<dbReference type="Pfam" id="PF01881">
    <property type="entry name" value="Cas_Cas6_C"/>
    <property type="match status" value="1"/>
</dbReference>
<dbReference type="PANTHER" id="PTHR36984">
    <property type="entry name" value="CRISPR-ASSOCIATED ENDORIBONUCLEASE CAS6 1"/>
    <property type="match status" value="1"/>
</dbReference>
<accession>A0A235B621</accession>
<dbReference type="NCBIfam" id="TIGR01877">
    <property type="entry name" value="cas_cas6"/>
    <property type="match status" value="1"/>
</dbReference>
<dbReference type="Gene3D" id="3.30.70.1890">
    <property type="match status" value="1"/>
</dbReference>
<dbReference type="EMBL" id="NOWF01000006">
    <property type="protein sequence ID" value="OYD07429.1"/>
    <property type="molecule type" value="Genomic_DNA"/>
</dbReference>
<feature type="domain" description="CRISPR associated protein Cas6 C-terminal" evidence="2">
    <location>
        <begin position="114"/>
        <end position="236"/>
    </location>
</feature>